<reference evidence="1 2" key="1">
    <citation type="journal article" date="2010" name="Nat. Biotechnol.">
        <title>Genome sequence of the model mushroom Schizophyllum commune.</title>
        <authorList>
            <person name="Ohm R.A."/>
            <person name="de Jong J.F."/>
            <person name="Lugones L.G."/>
            <person name="Aerts A."/>
            <person name="Kothe E."/>
            <person name="Stajich J.E."/>
            <person name="de Vries R.P."/>
            <person name="Record E."/>
            <person name="Levasseur A."/>
            <person name="Baker S.E."/>
            <person name="Bartholomew K.A."/>
            <person name="Coutinho P.M."/>
            <person name="Erdmann S."/>
            <person name="Fowler T.J."/>
            <person name="Gathman A.C."/>
            <person name="Lombard V."/>
            <person name="Henrissat B."/>
            <person name="Knabe N."/>
            <person name="Kuees U."/>
            <person name="Lilly W.W."/>
            <person name="Lindquist E."/>
            <person name="Lucas S."/>
            <person name="Magnuson J.K."/>
            <person name="Piumi F."/>
            <person name="Raudaskoski M."/>
            <person name="Salamov A."/>
            <person name="Schmutz J."/>
            <person name="Schwarze F.W.M.R."/>
            <person name="vanKuyk P.A."/>
            <person name="Horton J.S."/>
            <person name="Grigoriev I.V."/>
            <person name="Woesten H.A.B."/>
        </authorList>
    </citation>
    <scope>NUCLEOTIDE SEQUENCE [LARGE SCALE GENOMIC DNA]</scope>
    <source>
        <strain evidence="2">H4-8 / FGSC 9210</strain>
    </source>
</reference>
<evidence type="ECO:0000313" key="2">
    <source>
        <dbReference type="Proteomes" id="UP000007431"/>
    </source>
</evidence>
<dbReference type="AlphaFoldDB" id="D8QHG1"/>
<dbReference type="GeneID" id="9597341"/>
<protein>
    <recommendedName>
        <fullName evidence="3">Reverse transcriptase</fullName>
    </recommendedName>
</protein>
<dbReference type="Proteomes" id="UP000007431">
    <property type="component" value="Unassembled WGS sequence"/>
</dbReference>
<accession>D8QHG1</accession>
<dbReference type="Gene3D" id="3.10.10.10">
    <property type="entry name" value="HIV Type 1 Reverse Transcriptase, subunit A, domain 1"/>
    <property type="match status" value="1"/>
</dbReference>
<keyword evidence="2" id="KW-1185">Reference proteome</keyword>
<evidence type="ECO:0000313" key="1">
    <source>
        <dbReference type="EMBL" id="EFI92666.1"/>
    </source>
</evidence>
<dbReference type="InterPro" id="IPR043502">
    <property type="entry name" value="DNA/RNA_pol_sf"/>
</dbReference>
<dbReference type="KEGG" id="scm:SCHCO_02434843"/>
<name>D8QHG1_SCHCM</name>
<feature type="non-terminal residue" evidence="1">
    <location>
        <position position="80"/>
    </location>
</feature>
<feature type="non-terminal residue" evidence="1">
    <location>
        <position position="1"/>
    </location>
</feature>
<dbReference type="SUPFAM" id="SSF56672">
    <property type="entry name" value="DNA/RNA polymerases"/>
    <property type="match status" value="1"/>
</dbReference>
<gene>
    <name evidence="1" type="ORF">SCHCODRAFT_41404</name>
</gene>
<evidence type="ECO:0008006" key="3">
    <source>
        <dbReference type="Google" id="ProtNLM"/>
    </source>
</evidence>
<dbReference type="OrthoDB" id="6776860at2759"/>
<sequence>VLNRHIDAFGIGGKLGDVDAQVPVNTKPDATPVSLPNYAASPAKRQIIENQVNEWLAHEVIEESSSPWGFPVVVVFRNGK</sequence>
<dbReference type="EMBL" id="GL377312">
    <property type="protein sequence ID" value="EFI92666.1"/>
    <property type="molecule type" value="Genomic_DNA"/>
</dbReference>
<organism evidence="2">
    <name type="scientific">Schizophyllum commune (strain H4-8 / FGSC 9210)</name>
    <name type="common">Split gill fungus</name>
    <dbReference type="NCBI Taxonomy" id="578458"/>
    <lineage>
        <taxon>Eukaryota</taxon>
        <taxon>Fungi</taxon>
        <taxon>Dikarya</taxon>
        <taxon>Basidiomycota</taxon>
        <taxon>Agaricomycotina</taxon>
        <taxon>Agaricomycetes</taxon>
        <taxon>Agaricomycetidae</taxon>
        <taxon>Agaricales</taxon>
        <taxon>Schizophyllaceae</taxon>
        <taxon>Schizophyllum</taxon>
    </lineage>
</organism>
<proteinExistence type="predicted"/>
<dbReference type="InParanoid" id="D8QHG1"/>
<dbReference type="HOGENOM" id="CLU_165193_1_0_1"/>
<dbReference type="VEuPathDB" id="FungiDB:SCHCODRAFT_02434843"/>
<dbReference type="RefSeq" id="XP_003027569.1">
    <property type="nucleotide sequence ID" value="XM_003027523.1"/>
</dbReference>